<dbReference type="RefSeq" id="XP_070864380.1">
    <property type="nucleotide sequence ID" value="XM_071013499.1"/>
</dbReference>
<feature type="compositionally biased region" description="Polar residues" evidence="6">
    <location>
        <begin position="51"/>
        <end position="70"/>
    </location>
</feature>
<comment type="similarity">
    <text evidence="2">Belongs to the SMN family.</text>
</comment>
<dbReference type="InterPro" id="IPR040424">
    <property type="entry name" value="Smn1"/>
</dbReference>
<name>A0ABR4D5L3_9PEZI</name>
<reference evidence="8 9" key="1">
    <citation type="journal article" date="2024" name="Commun. Biol.">
        <title>Comparative genomic analysis of thermophilic fungi reveals convergent evolutionary adaptations and gene losses.</title>
        <authorList>
            <person name="Steindorff A.S."/>
            <person name="Aguilar-Pontes M.V."/>
            <person name="Robinson A.J."/>
            <person name="Andreopoulos B."/>
            <person name="LaButti K."/>
            <person name="Kuo A."/>
            <person name="Mondo S."/>
            <person name="Riley R."/>
            <person name="Otillar R."/>
            <person name="Haridas S."/>
            <person name="Lipzen A."/>
            <person name="Grimwood J."/>
            <person name="Schmutz J."/>
            <person name="Clum A."/>
            <person name="Reid I.D."/>
            <person name="Moisan M.C."/>
            <person name="Butler G."/>
            <person name="Nguyen T.T.M."/>
            <person name="Dewar K."/>
            <person name="Conant G."/>
            <person name="Drula E."/>
            <person name="Henrissat B."/>
            <person name="Hansel C."/>
            <person name="Singer S."/>
            <person name="Hutchinson M.I."/>
            <person name="de Vries R.P."/>
            <person name="Natvig D.O."/>
            <person name="Powell A.J."/>
            <person name="Tsang A."/>
            <person name="Grigoriev I.V."/>
        </authorList>
    </citation>
    <scope>NUCLEOTIDE SEQUENCE [LARGE SCALE GENOMIC DNA]</scope>
    <source>
        <strain evidence="8 9">ATCC 22073</strain>
    </source>
</reference>
<evidence type="ECO:0000256" key="3">
    <source>
        <dbReference type="ARBA" id="ARBA00022664"/>
    </source>
</evidence>
<evidence type="ECO:0000256" key="4">
    <source>
        <dbReference type="ARBA" id="ARBA00023187"/>
    </source>
</evidence>
<sequence>MEPETAATHDEIWDDSALVNSWNEALEEYKKYHSIHLSGGNIDEILDQAANGVTSTQPSGTAKLETTQPNEEGLEQNEDETSHPPISDVQSSGNAETASKSGEKPSAGDPAPTGMGPQMLLGNVQDEELKKLLMSWYYAGYYTGLYEGRQQGLRQAAEQAPKEKSA</sequence>
<gene>
    <name evidence="8" type="ORF">VTJ83DRAFT_6753</name>
</gene>
<evidence type="ECO:0000256" key="2">
    <source>
        <dbReference type="ARBA" id="ARBA00005371"/>
    </source>
</evidence>
<dbReference type="CDD" id="cd22852">
    <property type="entry name" value="SMN_C"/>
    <property type="match status" value="1"/>
</dbReference>
<evidence type="ECO:0000313" key="8">
    <source>
        <dbReference type="EMBL" id="KAL2265653.1"/>
    </source>
</evidence>
<dbReference type="Pfam" id="PF20636">
    <property type="entry name" value="SMN_G2-BD"/>
    <property type="match status" value="1"/>
</dbReference>
<dbReference type="PANTHER" id="PTHR39267:SF1">
    <property type="entry name" value="SURVIVAL MOTOR NEURON PROTEIN"/>
    <property type="match status" value="1"/>
</dbReference>
<keyword evidence="5" id="KW-0539">Nucleus</keyword>
<dbReference type="Pfam" id="PF20635">
    <property type="entry name" value="SMN_YG-box"/>
    <property type="match status" value="1"/>
</dbReference>
<feature type="domain" description="Survival Motor Neuron Gemin2-binding" evidence="7">
    <location>
        <begin position="9"/>
        <end position="33"/>
    </location>
</feature>
<evidence type="ECO:0000256" key="1">
    <source>
        <dbReference type="ARBA" id="ARBA00004123"/>
    </source>
</evidence>
<keyword evidence="4" id="KW-0508">mRNA splicing</keyword>
<proteinExistence type="inferred from homology"/>
<organism evidence="8 9">
    <name type="scientific">Remersonia thermophila</name>
    <dbReference type="NCBI Taxonomy" id="72144"/>
    <lineage>
        <taxon>Eukaryota</taxon>
        <taxon>Fungi</taxon>
        <taxon>Dikarya</taxon>
        <taxon>Ascomycota</taxon>
        <taxon>Pezizomycotina</taxon>
        <taxon>Sordariomycetes</taxon>
        <taxon>Sordariomycetidae</taxon>
        <taxon>Sordariales</taxon>
        <taxon>Sordariales incertae sedis</taxon>
        <taxon>Remersonia</taxon>
    </lineage>
</organism>
<dbReference type="Proteomes" id="UP001600064">
    <property type="component" value="Unassembled WGS sequence"/>
</dbReference>
<dbReference type="CDD" id="cd22851">
    <property type="entry name" value="SMN_N"/>
    <property type="match status" value="1"/>
</dbReference>
<evidence type="ECO:0000259" key="7">
    <source>
        <dbReference type="Pfam" id="PF20636"/>
    </source>
</evidence>
<keyword evidence="3" id="KW-0507">mRNA processing</keyword>
<evidence type="ECO:0000256" key="5">
    <source>
        <dbReference type="ARBA" id="ARBA00023242"/>
    </source>
</evidence>
<feature type="region of interest" description="Disordered" evidence="6">
    <location>
        <begin position="48"/>
        <end position="122"/>
    </location>
</feature>
<dbReference type="GeneID" id="98128143"/>
<protein>
    <recommendedName>
        <fullName evidence="7">Survival Motor Neuron Gemin2-binding domain-containing protein</fullName>
    </recommendedName>
</protein>
<dbReference type="InterPro" id="IPR047313">
    <property type="entry name" value="SMN_C"/>
</dbReference>
<comment type="caution">
    <text evidence="8">The sequence shown here is derived from an EMBL/GenBank/DDBJ whole genome shotgun (WGS) entry which is preliminary data.</text>
</comment>
<evidence type="ECO:0000313" key="9">
    <source>
        <dbReference type="Proteomes" id="UP001600064"/>
    </source>
</evidence>
<evidence type="ECO:0000256" key="6">
    <source>
        <dbReference type="SAM" id="MobiDB-lite"/>
    </source>
</evidence>
<feature type="compositionally biased region" description="Polar residues" evidence="6">
    <location>
        <begin position="88"/>
        <end position="100"/>
    </location>
</feature>
<comment type="subcellular location">
    <subcellularLocation>
        <location evidence="1">Nucleus</location>
    </subcellularLocation>
</comment>
<dbReference type="InterPro" id="IPR049481">
    <property type="entry name" value="SMN_G2-BD"/>
</dbReference>
<dbReference type="PANTHER" id="PTHR39267">
    <property type="entry name" value="SURVIVAL MOTOR NEURON-LIKE PROTEIN 1"/>
    <property type="match status" value="1"/>
</dbReference>
<accession>A0ABR4D5L3</accession>
<dbReference type="EMBL" id="JAZGUE010000006">
    <property type="protein sequence ID" value="KAL2265653.1"/>
    <property type="molecule type" value="Genomic_DNA"/>
</dbReference>
<keyword evidence="9" id="KW-1185">Reference proteome</keyword>